<organism evidence="2 3">
    <name type="scientific">Dictyobacter halimunensis</name>
    <dbReference type="NCBI Taxonomy" id="3026934"/>
    <lineage>
        <taxon>Bacteria</taxon>
        <taxon>Bacillati</taxon>
        <taxon>Chloroflexota</taxon>
        <taxon>Ktedonobacteria</taxon>
        <taxon>Ktedonobacterales</taxon>
        <taxon>Dictyobacteraceae</taxon>
        <taxon>Dictyobacter</taxon>
    </lineage>
</organism>
<reference evidence="2 3" key="1">
    <citation type="submission" date="2023-02" db="EMBL/GenBank/DDBJ databases">
        <title>Dictyobacter halimunensis sp. nov., a new member of the class Ktedonobacteria from forest soil in a geothermal area.</title>
        <authorList>
            <person name="Rachmania M.K."/>
            <person name="Ningsih F."/>
            <person name="Sakai Y."/>
            <person name="Yabe S."/>
            <person name="Yokota A."/>
            <person name="Sjamsuridzal W."/>
        </authorList>
    </citation>
    <scope>NUCLEOTIDE SEQUENCE [LARGE SCALE GENOMIC DNA]</scope>
    <source>
        <strain evidence="2 3">S3.2.2.5</strain>
    </source>
</reference>
<feature type="transmembrane region" description="Helical" evidence="1">
    <location>
        <begin position="151"/>
        <end position="169"/>
    </location>
</feature>
<keyword evidence="1" id="KW-0472">Membrane</keyword>
<feature type="transmembrane region" description="Helical" evidence="1">
    <location>
        <begin position="119"/>
        <end position="139"/>
    </location>
</feature>
<keyword evidence="3" id="KW-1185">Reference proteome</keyword>
<evidence type="ECO:0000256" key="1">
    <source>
        <dbReference type="SAM" id="Phobius"/>
    </source>
</evidence>
<sequence length="211" mass="23728">MSAPSNPDLDQYRQRLMHRRRYYPIYGLLMIITGGLGALGLISLYIDHPLSLLAVNQPGRLLHLFLLLAFLAFIIGGGICISYGFRAPALSDIQRYRQAERHRLFQQAYGQAIPWWSRLIIRILTVLLGLIFCAGGILVMSQFGLGALDGWIYLMVGAFLISLVCYFIPRELRKLPALSAEELAQNWIAGEATAGEDTFPEDNTLQQKEDE</sequence>
<keyword evidence="1" id="KW-0812">Transmembrane</keyword>
<protein>
    <submittedName>
        <fullName evidence="2">Uncharacterized protein</fullName>
    </submittedName>
</protein>
<evidence type="ECO:0000313" key="2">
    <source>
        <dbReference type="EMBL" id="GLV53569.1"/>
    </source>
</evidence>
<keyword evidence="1" id="KW-1133">Transmembrane helix</keyword>
<dbReference type="Proteomes" id="UP001344906">
    <property type="component" value="Unassembled WGS sequence"/>
</dbReference>
<feature type="transmembrane region" description="Helical" evidence="1">
    <location>
        <begin position="23"/>
        <end position="46"/>
    </location>
</feature>
<dbReference type="EMBL" id="BSRI01000001">
    <property type="protein sequence ID" value="GLV53569.1"/>
    <property type="molecule type" value="Genomic_DNA"/>
</dbReference>
<proteinExistence type="predicted"/>
<comment type="caution">
    <text evidence="2">The sequence shown here is derived from an EMBL/GenBank/DDBJ whole genome shotgun (WGS) entry which is preliminary data.</text>
</comment>
<name>A0ABQ6FHM2_9CHLR</name>
<feature type="transmembrane region" description="Helical" evidence="1">
    <location>
        <begin position="61"/>
        <end position="85"/>
    </location>
</feature>
<gene>
    <name evidence="2" type="ORF">KDH_04220</name>
</gene>
<accession>A0ABQ6FHM2</accession>
<dbReference type="RefSeq" id="WP_338247281.1">
    <property type="nucleotide sequence ID" value="NZ_BSRI01000001.1"/>
</dbReference>
<evidence type="ECO:0000313" key="3">
    <source>
        <dbReference type="Proteomes" id="UP001344906"/>
    </source>
</evidence>